<dbReference type="Gene3D" id="2.30.180.10">
    <property type="entry name" value="FAS1 domain"/>
    <property type="match status" value="1"/>
</dbReference>
<dbReference type="OrthoDB" id="9800666at2"/>
<evidence type="ECO:0000256" key="1">
    <source>
        <dbReference type="SAM" id="SignalP"/>
    </source>
</evidence>
<dbReference type="PANTHER" id="PTHR10900:SF77">
    <property type="entry name" value="FI19380P1"/>
    <property type="match status" value="1"/>
</dbReference>
<dbReference type="InterPro" id="IPR000782">
    <property type="entry name" value="FAS1_domain"/>
</dbReference>
<dbReference type="Pfam" id="PF02469">
    <property type="entry name" value="Fasciclin"/>
    <property type="match status" value="1"/>
</dbReference>
<dbReference type="Proteomes" id="UP000266568">
    <property type="component" value="Unassembled WGS sequence"/>
</dbReference>
<dbReference type="AlphaFoldDB" id="A0A397PCU4"/>
<keyword evidence="4" id="KW-1185">Reference proteome</keyword>
<comment type="caution">
    <text evidence="3">The sequence shown here is derived from an EMBL/GenBank/DDBJ whole genome shotgun (WGS) entry which is preliminary data.</text>
</comment>
<dbReference type="RefSeq" id="WP_119034907.1">
    <property type="nucleotide sequence ID" value="NZ_QXDC01000002.1"/>
</dbReference>
<feature type="domain" description="FAS1" evidence="2">
    <location>
        <begin position="44"/>
        <end position="188"/>
    </location>
</feature>
<dbReference type="GO" id="GO:0005615">
    <property type="term" value="C:extracellular space"/>
    <property type="evidence" value="ECO:0007669"/>
    <property type="project" value="TreeGrafter"/>
</dbReference>
<evidence type="ECO:0000313" key="3">
    <source>
        <dbReference type="EMBL" id="RIA46862.1"/>
    </source>
</evidence>
<proteinExistence type="predicted"/>
<dbReference type="SUPFAM" id="SSF82153">
    <property type="entry name" value="FAS1 domain"/>
    <property type="match status" value="1"/>
</dbReference>
<dbReference type="PROSITE" id="PS50213">
    <property type="entry name" value="FAS1"/>
    <property type="match status" value="1"/>
</dbReference>
<evidence type="ECO:0000313" key="4">
    <source>
        <dbReference type="Proteomes" id="UP000266568"/>
    </source>
</evidence>
<organism evidence="3 4">
    <name type="scientific">Hephaestia caeni</name>
    <dbReference type="NCBI Taxonomy" id="645617"/>
    <lineage>
        <taxon>Bacteria</taxon>
        <taxon>Pseudomonadati</taxon>
        <taxon>Pseudomonadota</taxon>
        <taxon>Alphaproteobacteria</taxon>
        <taxon>Sphingomonadales</taxon>
        <taxon>Sphingomonadaceae</taxon>
        <taxon>Hephaestia</taxon>
    </lineage>
</organism>
<dbReference type="InterPro" id="IPR050904">
    <property type="entry name" value="Adhesion/Biosynth-related"/>
</dbReference>
<feature type="chain" id="PRO_5017193929" evidence="1">
    <location>
        <begin position="22"/>
        <end position="193"/>
    </location>
</feature>
<evidence type="ECO:0000259" key="2">
    <source>
        <dbReference type="PROSITE" id="PS50213"/>
    </source>
</evidence>
<keyword evidence="1" id="KW-0732">Signal</keyword>
<dbReference type="PROSITE" id="PS51257">
    <property type="entry name" value="PROKAR_LIPOPROTEIN"/>
    <property type="match status" value="1"/>
</dbReference>
<reference evidence="3 4" key="1">
    <citation type="submission" date="2018-08" db="EMBL/GenBank/DDBJ databases">
        <title>Genomic Encyclopedia of Type Strains, Phase IV (KMG-IV): sequencing the most valuable type-strain genomes for metagenomic binning, comparative biology and taxonomic classification.</title>
        <authorList>
            <person name="Goeker M."/>
        </authorList>
    </citation>
    <scope>NUCLEOTIDE SEQUENCE [LARGE SCALE GENOMIC DNA]</scope>
    <source>
        <strain evidence="3 4">DSM 25527</strain>
    </source>
</reference>
<protein>
    <submittedName>
        <fullName evidence="3">Putative surface protein with fasciclin (FAS1) repeats</fullName>
    </submittedName>
</protein>
<name>A0A397PCU4_9SPHN</name>
<dbReference type="EMBL" id="QXDC01000002">
    <property type="protein sequence ID" value="RIA46862.1"/>
    <property type="molecule type" value="Genomic_DNA"/>
</dbReference>
<dbReference type="PANTHER" id="PTHR10900">
    <property type="entry name" value="PERIOSTIN-RELATED"/>
    <property type="match status" value="1"/>
</dbReference>
<dbReference type="SMART" id="SM00554">
    <property type="entry name" value="FAS1"/>
    <property type="match status" value="1"/>
</dbReference>
<feature type="signal peptide" evidence="1">
    <location>
        <begin position="1"/>
        <end position="21"/>
    </location>
</feature>
<accession>A0A397PCU4</accession>
<sequence length="193" mass="19340">MRARRILSVAVTLAVAGCASAPTPVKAPAPPPNPTVGGVAMIATWTAVDNARAAPPLATFARAIDAAGLADTLAATGPFTVFAPTDTAFGRLAPGTLDALLLPENKPALAKLVTYHVVPGRLTVADLKARIAAGGGTATLTTLEGEPLTLGLVGTGIALTDVGGNKSYVETGDIREANGMMHVVNGIMIPTIG</sequence>
<dbReference type="InterPro" id="IPR036378">
    <property type="entry name" value="FAS1_dom_sf"/>
</dbReference>
<gene>
    <name evidence="3" type="ORF">DFR49_1422</name>
</gene>